<reference evidence="3" key="1">
    <citation type="submission" date="2005-08" db="EMBL/GenBank/DDBJ databases">
        <title>Complete sequence of Dechloromonas aromatica RCB.</title>
        <authorList>
            <person name="Salinero K.K."/>
            <person name="Copeland A."/>
            <person name="Lucas S."/>
            <person name="Lapidus A."/>
            <person name="Barry K."/>
            <person name="Detter J.C."/>
            <person name="Glavina T."/>
            <person name="Hammon N."/>
            <person name="Israni S."/>
            <person name="Pitluck S."/>
            <person name="Di Bartolo G."/>
            <person name="Trong S."/>
            <person name="Schmutz J."/>
            <person name="Larimer F."/>
            <person name="Land M."/>
            <person name="Ivanova N."/>
            <person name="Richardson P."/>
        </authorList>
    </citation>
    <scope>NUCLEOTIDE SEQUENCE</scope>
    <source>
        <strain evidence="3">RCB</strain>
    </source>
</reference>
<proteinExistence type="predicted"/>
<dbReference type="HOGENOM" id="CLU_090389_13_1_4"/>
<dbReference type="InterPro" id="IPR013766">
    <property type="entry name" value="Thioredoxin_domain"/>
</dbReference>
<dbReference type="CDD" id="cd02947">
    <property type="entry name" value="TRX_family"/>
    <property type="match status" value="1"/>
</dbReference>
<sequence>MKTIAILALSAAANLAFALDIQPYSADTLAAKQKAGESVTLHFHADWCPTCRAQDKVLNSWKGDASVPGTLLLVDYDKERELKRQLGVRTQSTLIAYKGAVEKARLAGETDPKALRALLDSTK</sequence>
<evidence type="ECO:0000313" key="3">
    <source>
        <dbReference type="EMBL" id="AAZ47885.1"/>
    </source>
</evidence>
<accession>Q47B96</accession>
<dbReference type="SUPFAM" id="SSF52833">
    <property type="entry name" value="Thioredoxin-like"/>
    <property type="match status" value="1"/>
</dbReference>
<dbReference type="KEGG" id="dar:Daro_3155"/>
<organism evidence="3">
    <name type="scientific">Dechloromonas aromatica (strain RCB)</name>
    <dbReference type="NCBI Taxonomy" id="159087"/>
    <lineage>
        <taxon>Bacteria</taxon>
        <taxon>Pseudomonadati</taxon>
        <taxon>Pseudomonadota</taxon>
        <taxon>Betaproteobacteria</taxon>
        <taxon>Rhodocyclales</taxon>
        <taxon>Azonexaceae</taxon>
        <taxon>Dechloromonas</taxon>
    </lineage>
</organism>
<dbReference type="EMBL" id="CP000089">
    <property type="protein sequence ID" value="AAZ47885.1"/>
    <property type="molecule type" value="Genomic_DNA"/>
</dbReference>
<feature type="chain" id="PRO_5004233279" description="Thioredoxin domain-containing protein" evidence="1">
    <location>
        <begin position="19"/>
        <end position="123"/>
    </location>
</feature>
<dbReference type="eggNOG" id="COG0526">
    <property type="taxonomic scope" value="Bacteria"/>
</dbReference>
<keyword evidence="1" id="KW-0732">Signal</keyword>
<gene>
    <name evidence="3" type="ordered locus">Daro_3155</name>
</gene>
<dbReference type="STRING" id="159087.Daro_3155"/>
<dbReference type="AlphaFoldDB" id="Q47B96"/>
<feature type="domain" description="Thioredoxin" evidence="2">
    <location>
        <begin position="4"/>
        <end position="123"/>
    </location>
</feature>
<protein>
    <recommendedName>
        <fullName evidence="2">Thioredoxin domain-containing protein</fullName>
    </recommendedName>
</protein>
<dbReference type="PROSITE" id="PS51352">
    <property type="entry name" value="THIOREDOXIN_2"/>
    <property type="match status" value="1"/>
</dbReference>
<evidence type="ECO:0000259" key="2">
    <source>
        <dbReference type="PROSITE" id="PS51352"/>
    </source>
</evidence>
<feature type="signal peptide" evidence="1">
    <location>
        <begin position="1"/>
        <end position="18"/>
    </location>
</feature>
<dbReference type="OrthoDB" id="9798454at2"/>
<dbReference type="Gene3D" id="3.40.30.10">
    <property type="entry name" value="Glutaredoxin"/>
    <property type="match status" value="1"/>
</dbReference>
<dbReference type="InterPro" id="IPR036249">
    <property type="entry name" value="Thioredoxin-like_sf"/>
</dbReference>
<dbReference type="Pfam" id="PF00085">
    <property type="entry name" value="Thioredoxin"/>
    <property type="match status" value="1"/>
</dbReference>
<name>Q47B96_DECAR</name>
<evidence type="ECO:0000256" key="1">
    <source>
        <dbReference type="SAM" id="SignalP"/>
    </source>
</evidence>